<keyword evidence="4" id="KW-0812">Transmembrane</keyword>
<protein>
    <submittedName>
        <fullName evidence="5">Heat shock 70 kDa protein</fullName>
    </submittedName>
</protein>
<dbReference type="Proteomes" id="UP000728185">
    <property type="component" value="Unassembled WGS sequence"/>
</dbReference>
<dbReference type="PANTHER" id="PTHR19375">
    <property type="entry name" value="HEAT SHOCK PROTEIN 70KDA"/>
    <property type="match status" value="1"/>
</dbReference>
<dbReference type="Pfam" id="PF00012">
    <property type="entry name" value="HSP70"/>
    <property type="match status" value="1"/>
</dbReference>
<name>A0A8E0VNS6_9TREM</name>
<evidence type="ECO:0000313" key="5">
    <source>
        <dbReference type="EMBL" id="KAA0198294.1"/>
    </source>
</evidence>
<dbReference type="InterPro" id="IPR029047">
    <property type="entry name" value="HSP70_peptide-bd_sf"/>
</dbReference>
<sequence length="223" mass="25166">MSGEKHEEVQDLLLFDVVSLSLGLETAVGVMITLTKRNETIPIKQTQPFTAYSGNQSGALIQVYEKWCAMTRDNISLGKFELSGIPPAPRGFPQIEVTFGMDNNGILSMPAMYKITGKQNKISIREGNGSLTKDKIERLVQDTERYKKDHWGQREHVAAKIVLGSHAFSMEQTIEDEKVKDKISRLDRKQVSDACNSVNSWLDLNQTAEKDDLEHKQKELEKI</sequence>
<evidence type="ECO:0000256" key="2">
    <source>
        <dbReference type="ARBA" id="ARBA00022741"/>
    </source>
</evidence>
<dbReference type="EMBL" id="LUCM01001833">
    <property type="protein sequence ID" value="KAA0198294.1"/>
    <property type="molecule type" value="Genomic_DNA"/>
</dbReference>
<comment type="caution">
    <text evidence="5">The sequence shown here is derived from an EMBL/GenBank/DDBJ whole genome shotgun (WGS) entry which is preliminary data.</text>
</comment>
<proteinExistence type="inferred from homology"/>
<dbReference type="Gene3D" id="2.60.34.10">
    <property type="entry name" value="Substrate Binding Domain Of DNAk, Chain A, domain 1"/>
    <property type="match status" value="1"/>
</dbReference>
<keyword evidence="4" id="KW-0472">Membrane</keyword>
<comment type="similarity">
    <text evidence="1">Belongs to the heat shock protein 70 family.</text>
</comment>
<feature type="transmembrane region" description="Helical" evidence="4">
    <location>
        <begin position="12"/>
        <end position="34"/>
    </location>
</feature>
<evidence type="ECO:0000256" key="4">
    <source>
        <dbReference type="SAM" id="Phobius"/>
    </source>
</evidence>
<evidence type="ECO:0000313" key="6">
    <source>
        <dbReference type="Proteomes" id="UP000728185"/>
    </source>
</evidence>
<keyword evidence="4" id="KW-1133">Transmembrane helix</keyword>
<evidence type="ECO:0000256" key="3">
    <source>
        <dbReference type="ARBA" id="ARBA00022840"/>
    </source>
</evidence>
<dbReference type="AlphaFoldDB" id="A0A8E0VNS6"/>
<keyword evidence="3" id="KW-0067">ATP-binding</keyword>
<dbReference type="OrthoDB" id="6151140at2759"/>
<gene>
    <name evidence="5" type="ORF">FBUS_04311</name>
</gene>
<dbReference type="SUPFAM" id="SSF100934">
    <property type="entry name" value="Heat shock protein 70kD (HSP70), C-terminal subdomain"/>
    <property type="match status" value="1"/>
</dbReference>
<keyword evidence="6" id="KW-1185">Reference proteome</keyword>
<dbReference type="FunFam" id="2.60.34.10:FF:000012">
    <property type="entry name" value="Heat shock 70 kDa protein"/>
    <property type="match status" value="1"/>
</dbReference>
<dbReference type="GO" id="GO:0140662">
    <property type="term" value="F:ATP-dependent protein folding chaperone"/>
    <property type="evidence" value="ECO:0007669"/>
    <property type="project" value="InterPro"/>
</dbReference>
<keyword evidence="5" id="KW-0346">Stress response</keyword>
<dbReference type="GO" id="GO:0005524">
    <property type="term" value="F:ATP binding"/>
    <property type="evidence" value="ECO:0007669"/>
    <property type="project" value="UniProtKB-KW"/>
</dbReference>
<dbReference type="InterPro" id="IPR013126">
    <property type="entry name" value="Hsp_70_fam"/>
</dbReference>
<keyword evidence="2" id="KW-0547">Nucleotide-binding</keyword>
<dbReference type="Gene3D" id="1.20.1270.10">
    <property type="match status" value="1"/>
</dbReference>
<dbReference type="SUPFAM" id="SSF100920">
    <property type="entry name" value="Heat shock protein 70kD (HSP70), peptide-binding domain"/>
    <property type="match status" value="1"/>
</dbReference>
<accession>A0A8E0VNS6</accession>
<reference evidence="5" key="1">
    <citation type="submission" date="2019-05" db="EMBL/GenBank/DDBJ databases">
        <title>Annotation for the trematode Fasciolopsis buski.</title>
        <authorList>
            <person name="Choi Y.-J."/>
        </authorList>
    </citation>
    <scope>NUCLEOTIDE SEQUENCE</scope>
    <source>
        <strain evidence="5">HT</strain>
        <tissue evidence="5">Whole worm</tissue>
    </source>
</reference>
<dbReference type="PRINTS" id="PR00301">
    <property type="entry name" value="HEATSHOCK70"/>
</dbReference>
<organism evidence="5 6">
    <name type="scientific">Fasciolopsis buskii</name>
    <dbReference type="NCBI Taxonomy" id="27845"/>
    <lineage>
        <taxon>Eukaryota</taxon>
        <taxon>Metazoa</taxon>
        <taxon>Spiralia</taxon>
        <taxon>Lophotrochozoa</taxon>
        <taxon>Platyhelminthes</taxon>
        <taxon>Trematoda</taxon>
        <taxon>Digenea</taxon>
        <taxon>Plagiorchiida</taxon>
        <taxon>Echinostomata</taxon>
        <taxon>Echinostomatoidea</taxon>
        <taxon>Fasciolidae</taxon>
        <taxon>Fasciolopsis</taxon>
    </lineage>
</organism>
<evidence type="ECO:0000256" key="1">
    <source>
        <dbReference type="ARBA" id="ARBA00007381"/>
    </source>
</evidence>
<dbReference type="InterPro" id="IPR029048">
    <property type="entry name" value="HSP70_C_sf"/>
</dbReference>